<dbReference type="AlphaFoldDB" id="A0A239WAZ2"/>
<name>A0A239WAZ2_9ACTN</name>
<dbReference type="Proteomes" id="UP000215332">
    <property type="component" value="Chromosome 1"/>
</dbReference>
<dbReference type="GO" id="GO:0016829">
    <property type="term" value="F:lyase activity"/>
    <property type="evidence" value="ECO:0007669"/>
    <property type="project" value="UniProtKB-KW"/>
</dbReference>
<comment type="function">
    <text evidence="2 12">Activation of anaerobic ribonucleoside-triphosphate reductase under anaerobic conditions by generation of an organic free radical, using S-adenosylmethionine and reduced flavodoxin as cosubstrates to produce 5'-deoxy-adenosine.</text>
</comment>
<dbReference type="RefSeq" id="WP_065860954.1">
    <property type="nucleotide sequence ID" value="NZ_LT906441.1"/>
</dbReference>
<dbReference type="GO" id="GO:0004748">
    <property type="term" value="F:ribonucleoside-diphosphate reductase activity, thioredoxin disulfide as acceptor"/>
    <property type="evidence" value="ECO:0007669"/>
    <property type="project" value="TreeGrafter"/>
</dbReference>
<dbReference type="SFLD" id="SFLDS00029">
    <property type="entry name" value="Radical_SAM"/>
    <property type="match status" value="1"/>
</dbReference>
<evidence type="ECO:0000313" key="14">
    <source>
        <dbReference type="Proteomes" id="UP000215332"/>
    </source>
</evidence>
<evidence type="ECO:0000256" key="1">
    <source>
        <dbReference type="ARBA" id="ARBA00001966"/>
    </source>
</evidence>
<dbReference type="Pfam" id="PF13353">
    <property type="entry name" value="Fer4_12"/>
    <property type="match status" value="1"/>
</dbReference>
<keyword evidence="13" id="KW-0456">Lyase</keyword>
<dbReference type="Gene3D" id="3.20.20.70">
    <property type="entry name" value="Aldolase class I"/>
    <property type="match status" value="1"/>
</dbReference>
<evidence type="ECO:0000256" key="4">
    <source>
        <dbReference type="ARBA" id="ARBA00014281"/>
    </source>
</evidence>
<dbReference type="EMBL" id="LT906441">
    <property type="protein sequence ID" value="SNV31118.1"/>
    <property type="molecule type" value="Genomic_DNA"/>
</dbReference>
<dbReference type="PANTHER" id="PTHR30352">
    <property type="entry name" value="PYRUVATE FORMATE-LYASE-ACTIVATING ENZYME"/>
    <property type="match status" value="1"/>
</dbReference>
<proteinExistence type="inferred from homology"/>
<dbReference type="GO" id="GO:0051539">
    <property type="term" value="F:4 iron, 4 sulfur cluster binding"/>
    <property type="evidence" value="ECO:0007669"/>
    <property type="project" value="UniProtKB-KW"/>
</dbReference>
<protein>
    <recommendedName>
        <fullName evidence="4 12">Anaerobic ribonucleoside-triphosphate reductase-activating protein</fullName>
        <ecNumber evidence="12">1.97.1.-</ecNumber>
    </recommendedName>
</protein>
<dbReference type="KEGG" id="cgrn:4412665_00548"/>
<evidence type="ECO:0000256" key="8">
    <source>
        <dbReference type="ARBA" id="ARBA00023002"/>
    </source>
</evidence>
<dbReference type="InterPro" id="IPR001989">
    <property type="entry name" value="Radical_activat_CS"/>
</dbReference>
<reference evidence="13 14" key="1">
    <citation type="submission" date="2017-06" db="EMBL/GenBank/DDBJ databases">
        <authorList>
            <consortium name="Pathogen Informatics"/>
        </authorList>
    </citation>
    <scope>NUCLEOTIDE SEQUENCE [LARGE SCALE GENOMIC DNA]</scope>
    <source>
        <strain evidence="13 14">NCTC11865</strain>
    </source>
</reference>
<keyword evidence="5" id="KW-0004">4Fe-4S</keyword>
<dbReference type="SUPFAM" id="SSF102114">
    <property type="entry name" value="Radical SAM enzymes"/>
    <property type="match status" value="1"/>
</dbReference>
<comment type="similarity">
    <text evidence="3 12">Belongs to the organic radical-activating enzymes family.</text>
</comment>
<evidence type="ECO:0000256" key="7">
    <source>
        <dbReference type="ARBA" id="ARBA00022723"/>
    </source>
</evidence>
<dbReference type="eggNOG" id="COG0602">
    <property type="taxonomic scope" value="Bacteria"/>
</dbReference>
<keyword evidence="9" id="KW-0408">Iron</keyword>
<dbReference type="SFLD" id="SFLDG01066">
    <property type="entry name" value="organic_radical-activating_enz"/>
    <property type="match status" value="1"/>
</dbReference>
<dbReference type="SFLD" id="SFLDF00299">
    <property type="entry name" value="anaerobic_ribonucleoside-triph"/>
    <property type="match status" value="1"/>
</dbReference>
<organism evidence="13 14">
    <name type="scientific">Cutibacterium granulosum</name>
    <dbReference type="NCBI Taxonomy" id="33011"/>
    <lineage>
        <taxon>Bacteria</taxon>
        <taxon>Bacillati</taxon>
        <taxon>Actinomycetota</taxon>
        <taxon>Actinomycetes</taxon>
        <taxon>Propionibacteriales</taxon>
        <taxon>Propionibacteriaceae</taxon>
        <taxon>Cutibacterium</taxon>
    </lineage>
</organism>
<keyword evidence="6" id="KW-0949">S-adenosyl-L-methionine</keyword>
<evidence type="ECO:0000313" key="13">
    <source>
        <dbReference type="EMBL" id="SNV31118.1"/>
    </source>
</evidence>
<evidence type="ECO:0000256" key="9">
    <source>
        <dbReference type="ARBA" id="ARBA00023004"/>
    </source>
</evidence>
<dbReference type="SFLD" id="SFLDG01063">
    <property type="entry name" value="activating_enzymes__group_1"/>
    <property type="match status" value="1"/>
</dbReference>
<evidence type="ECO:0000256" key="2">
    <source>
        <dbReference type="ARBA" id="ARBA00003852"/>
    </source>
</evidence>
<evidence type="ECO:0000256" key="11">
    <source>
        <dbReference type="ARBA" id="ARBA00047365"/>
    </source>
</evidence>
<dbReference type="InterPro" id="IPR012837">
    <property type="entry name" value="NrdG"/>
</dbReference>
<dbReference type="GO" id="GO:0046872">
    <property type="term" value="F:metal ion binding"/>
    <property type="evidence" value="ECO:0007669"/>
    <property type="project" value="UniProtKB-KW"/>
</dbReference>
<dbReference type="GO" id="GO:0043365">
    <property type="term" value="F:[formate-C-acetyltransferase]-activating enzyme activity"/>
    <property type="evidence" value="ECO:0007669"/>
    <property type="project" value="InterPro"/>
</dbReference>
<keyword evidence="13" id="KW-0670">Pyruvate</keyword>
<evidence type="ECO:0000256" key="12">
    <source>
        <dbReference type="PIRNR" id="PIRNR000368"/>
    </source>
</evidence>
<dbReference type="InterPro" id="IPR058240">
    <property type="entry name" value="rSAM_sf"/>
</dbReference>
<dbReference type="InterPro" id="IPR007197">
    <property type="entry name" value="rSAM"/>
</dbReference>
<dbReference type="EC" id="1.97.1.-" evidence="12"/>
<dbReference type="PANTHER" id="PTHR30352:SF2">
    <property type="entry name" value="ANAEROBIC RIBONUCLEOSIDE-TRIPHOSPHATE REDUCTASE-ACTIVATING PROTEIN"/>
    <property type="match status" value="1"/>
</dbReference>
<evidence type="ECO:0000256" key="10">
    <source>
        <dbReference type="ARBA" id="ARBA00023014"/>
    </source>
</evidence>
<dbReference type="InterPro" id="IPR034457">
    <property type="entry name" value="Organic_radical-activating"/>
</dbReference>
<accession>A0A239WAZ2</accession>
<keyword evidence="8 12" id="KW-0560">Oxidoreductase</keyword>
<evidence type="ECO:0000256" key="6">
    <source>
        <dbReference type="ARBA" id="ARBA00022691"/>
    </source>
</evidence>
<gene>
    <name evidence="13" type="primary">pflA</name>
    <name evidence="13" type="ORF">SAMEA4412665_00548</name>
</gene>
<dbReference type="PROSITE" id="PS01087">
    <property type="entry name" value="RADICAL_ACTIVATING"/>
    <property type="match status" value="1"/>
</dbReference>
<evidence type="ECO:0000256" key="5">
    <source>
        <dbReference type="ARBA" id="ARBA00022485"/>
    </source>
</evidence>
<keyword evidence="10" id="KW-0411">Iron-sulfur</keyword>
<dbReference type="PIRSF" id="PIRSF000368">
    <property type="entry name" value="NrdG"/>
    <property type="match status" value="1"/>
</dbReference>
<evidence type="ECO:0000256" key="3">
    <source>
        <dbReference type="ARBA" id="ARBA00009777"/>
    </source>
</evidence>
<dbReference type="InterPro" id="IPR013785">
    <property type="entry name" value="Aldolase_TIM"/>
</dbReference>
<keyword evidence="7" id="KW-0479">Metal-binding</keyword>
<sequence>MRIAGIEPESIVDGPGVRYAVFAQGCSLHCRGCQNPASWDPCGGAVMPVAEIMADMRASSLAQGLTLTGGEASEQAADAAVLARHAHEIGWDVWCWSGHRFEVLLRRAQAEPDLAQLFGEVDVLVDGPFLLARRTLALAWRGSDNQRLIDVPASLAAGTAVEWEENSTVESMQRQR</sequence>
<comment type="catalytic activity">
    <reaction evidence="11">
        <text>glycyl-[protein] + reduced [flavodoxin] + S-adenosyl-L-methionine = glycin-2-yl radical-[protein] + semiquinone [flavodoxin] + 5'-deoxyadenosine + L-methionine + H(+)</text>
        <dbReference type="Rhea" id="RHEA:61976"/>
        <dbReference type="Rhea" id="RHEA-COMP:10622"/>
        <dbReference type="Rhea" id="RHEA-COMP:14480"/>
        <dbReference type="Rhea" id="RHEA-COMP:15993"/>
        <dbReference type="Rhea" id="RHEA-COMP:15994"/>
        <dbReference type="ChEBI" id="CHEBI:15378"/>
        <dbReference type="ChEBI" id="CHEBI:17319"/>
        <dbReference type="ChEBI" id="CHEBI:29947"/>
        <dbReference type="ChEBI" id="CHEBI:32722"/>
        <dbReference type="ChEBI" id="CHEBI:57618"/>
        <dbReference type="ChEBI" id="CHEBI:57844"/>
        <dbReference type="ChEBI" id="CHEBI:59789"/>
        <dbReference type="ChEBI" id="CHEBI:140311"/>
    </reaction>
</comment>
<comment type="cofactor">
    <cofactor evidence="1">
        <name>[4Fe-4S] cluster</name>
        <dbReference type="ChEBI" id="CHEBI:49883"/>
    </cofactor>
</comment>